<dbReference type="OrthoDB" id="9807195at2"/>
<proteinExistence type="inferred from homology"/>
<comment type="catalytic activity">
    <reaction evidence="5">
        <text>[phosphate](n) + H2O = [phosphate](n-1) + phosphate + H(+)</text>
        <dbReference type="Rhea" id="RHEA:21528"/>
        <dbReference type="Rhea" id="RHEA-COMP:9859"/>
        <dbReference type="Rhea" id="RHEA-COMP:14279"/>
        <dbReference type="ChEBI" id="CHEBI:15377"/>
        <dbReference type="ChEBI" id="CHEBI:15378"/>
        <dbReference type="ChEBI" id="CHEBI:16838"/>
        <dbReference type="ChEBI" id="CHEBI:43474"/>
        <dbReference type="EC" id="3.6.1.11"/>
    </reaction>
</comment>
<evidence type="ECO:0000313" key="9">
    <source>
        <dbReference type="Proteomes" id="UP000255367"/>
    </source>
</evidence>
<dbReference type="GO" id="GO:0004309">
    <property type="term" value="F:exopolyphosphatase activity"/>
    <property type="evidence" value="ECO:0007669"/>
    <property type="project" value="UniProtKB-EC"/>
</dbReference>
<dbReference type="InterPro" id="IPR003695">
    <property type="entry name" value="Ppx_GppA_N"/>
</dbReference>
<dbReference type="PANTHER" id="PTHR30005:SF0">
    <property type="entry name" value="RETROGRADE REGULATION PROTEIN 2"/>
    <property type="match status" value="1"/>
</dbReference>
<dbReference type="PIRSF" id="PIRSF001267">
    <property type="entry name" value="Pyrophosphatase_GppA_Ppx"/>
    <property type="match status" value="1"/>
</dbReference>
<dbReference type="InterPro" id="IPR022371">
    <property type="entry name" value="Exopolyphosphatase"/>
</dbReference>
<evidence type="ECO:0000259" key="7">
    <source>
        <dbReference type="Pfam" id="PF21447"/>
    </source>
</evidence>
<evidence type="ECO:0000256" key="1">
    <source>
        <dbReference type="ARBA" id="ARBA00007125"/>
    </source>
</evidence>
<feature type="domain" description="Ppx/GppA phosphatase C-terminal" evidence="7">
    <location>
        <begin position="327"/>
        <end position="461"/>
    </location>
</feature>
<keyword evidence="9" id="KW-1185">Reference proteome</keyword>
<sequence>MKRVSFIDLGSNSVRFVIIEINDNGSYQLIYQQKESIRLSENMWEKNRLTEEAIERAILTLKGFAHMAEAMDSHEIYAVATAAVRLAKNGDDFIRIVKERTGIDLECIDGSEEAFLGFLGVVNTIGLEDFILFDLGGASIEITLVNNRKVKQSVSLPMGALTLTGKFQKGEEMSDKERKTLLSYIQEILGKEKWLKNKQLPLVGIGGTVRNLAKIDQRAHNYPIAKLHNYELTYERLDEIYDMVCDKTLEQRRKIAGLSVERADIIIAGTALIRELMQFVDANTIRVSGCGLRDGMFYRYYGQHYMNPSGIIDNILTHSAENVLLGMVQCDLIHAKYITNLMTMLYDQWNAQYQWGDRMRELIQVAALLHDLGKSINYYGHARHSAYLIVNSNLYGLSHREQAICAFIAANSHGANNKFIKSSPYGHLLSIEDKAMLTQVSLMLALAEAIDESHEQSAVLVDTDFNDKTITITVWKKPGGNTSMAEVVINKLIKQCKKDFKKNLIVEWREAL</sequence>
<evidence type="ECO:0000256" key="2">
    <source>
        <dbReference type="ARBA" id="ARBA00012451"/>
    </source>
</evidence>
<dbReference type="Pfam" id="PF02541">
    <property type="entry name" value="Ppx-GppA"/>
    <property type="match status" value="1"/>
</dbReference>
<dbReference type="PANTHER" id="PTHR30005">
    <property type="entry name" value="EXOPOLYPHOSPHATASE"/>
    <property type="match status" value="1"/>
</dbReference>
<dbReference type="Gene3D" id="3.30.420.150">
    <property type="entry name" value="Exopolyphosphatase. Domain 2"/>
    <property type="match status" value="1"/>
</dbReference>
<evidence type="ECO:0000256" key="3">
    <source>
        <dbReference type="ARBA" id="ARBA00020416"/>
    </source>
</evidence>
<evidence type="ECO:0000256" key="5">
    <source>
        <dbReference type="ARBA" id="ARBA00047607"/>
    </source>
</evidence>
<dbReference type="InterPro" id="IPR043129">
    <property type="entry name" value="ATPase_NBD"/>
</dbReference>
<gene>
    <name evidence="8" type="primary">gppA</name>
    <name evidence="8" type="ORF">NCTC12020_00226</name>
</gene>
<dbReference type="SUPFAM" id="SSF53067">
    <property type="entry name" value="Actin-like ATPase domain"/>
    <property type="match status" value="2"/>
</dbReference>
<dbReference type="NCBIfam" id="TIGR03706">
    <property type="entry name" value="exo_poly_only"/>
    <property type="match status" value="1"/>
</dbReference>
<dbReference type="InterPro" id="IPR048950">
    <property type="entry name" value="Ppx_GppA_C"/>
</dbReference>
<dbReference type="Proteomes" id="UP000255367">
    <property type="component" value="Unassembled WGS sequence"/>
</dbReference>
<dbReference type="CDD" id="cd24052">
    <property type="entry name" value="ASKHA_NBD_HpPPX-GppA-like"/>
    <property type="match status" value="1"/>
</dbReference>
<evidence type="ECO:0000259" key="6">
    <source>
        <dbReference type="Pfam" id="PF02541"/>
    </source>
</evidence>
<dbReference type="AlphaFoldDB" id="A0A380NGL2"/>
<dbReference type="Gene3D" id="3.30.420.40">
    <property type="match status" value="1"/>
</dbReference>
<evidence type="ECO:0000313" key="8">
    <source>
        <dbReference type="EMBL" id="SUP40147.1"/>
    </source>
</evidence>
<dbReference type="InterPro" id="IPR050273">
    <property type="entry name" value="GppA/Ppx_hydrolase"/>
</dbReference>
<protein>
    <recommendedName>
        <fullName evidence="3">Exopolyphosphatase</fullName>
        <ecNumber evidence="2">3.6.1.11</ecNumber>
    </recommendedName>
</protein>
<dbReference type="Gene3D" id="1.10.3210.10">
    <property type="entry name" value="Hypothetical protein af1432"/>
    <property type="match status" value="1"/>
</dbReference>
<comment type="similarity">
    <text evidence="1">Belongs to the GppA/Ppx family.</text>
</comment>
<dbReference type="Pfam" id="PF21447">
    <property type="entry name" value="Ppx-GppA_III"/>
    <property type="match status" value="1"/>
</dbReference>
<reference evidence="8 9" key="1">
    <citation type="submission" date="2018-06" db="EMBL/GenBank/DDBJ databases">
        <authorList>
            <consortium name="Pathogen Informatics"/>
            <person name="Doyle S."/>
        </authorList>
    </citation>
    <scope>NUCLEOTIDE SEQUENCE [LARGE SCALE GENOMIC DNA]</scope>
    <source>
        <strain evidence="8 9">NCTC12020</strain>
    </source>
</reference>
<organism evidence="8 9">
    <name type="scientific">Veillonella criceti</name>
    <dbReference type="NCBI Taxonomy" id="103891"/>
    <lineage>
        <taxon>Bacteria</taxon>
        <taxon>Bacillati</taxon>
        <taxon>Bacillota</taxon>
        <taxon>Negativicutes</taxon>
        <taxon>Veillonellales</taxon>
        <taxon>Veillonellaceae</taxon>
        <taxon>Veillonella</taxon>
    </lineage>
</organism>
<evidence type="ECO:0000256" key="4">
    <source>
        <dbReference type="ARBA" id="ARBA00022801"/>
    </source>
</evidence>
<dbReference type="InterPro" id="IPR030673">
    <property type="entry name" value="PyroPPase_GppA_Ppx"/>
</dbReference>
<dbReference type="GO" id="GO:0006793">
    <property type="term" value="P:phosphorus metabolic process"/>
    <property type="evidence" value="ECO:0007669"/>
    <property type="project" value="InterPro"/>
</dbReference>
<keyword evidence="4 8" id="KW-0378">Hydrolase</keyword>
<dbReference type="EMBL" id="UHIO01000001">
    <property type="protein sequence ID" value="SUP40147.1"/>
    <property type="molecule type" value="Genomic_DNA"/>
</dbReference>
<name>A0A380NGL2_9FIRM</name>
<feature type="domain" description="Ppx/GppA phosphatase N-terminal" evidence="6">
    <location>
        <begin position="22"/>
        <end position="301"/>
    </location>
</feature>
<dbReference type="SUPFAM" id="SSF109604">
    <property type="entry name" value="HD-domain/PDEase-like"/>
    <property type="match status" value="1"/>
</dbReference>
<accession>A0A380NGL2</accession>
<dbReference type="RefSeq" id="WP_115309492.1">
    <property type="nucleotide sequence ID" value="NZ_UHIO01000001.1"/>
</dbReference>
<dbReference type="EC" id="3.6.1.11" evidence="2"/>